<reference evidence="1" key="1">
    <citation type="submission" date="2019-04" db="EMBL/GenBank/DDBJ databases">
        <title>Microbes associate with the intestines of laboratory mice.</title>
        <authorList>
            <person name="Navarre W."/>
            <person name="Wong E."/>
            <person name="Huang K.C."/>
            <person name="Tropini C."/>
            <person name="Ng K."/>
            <person name="Yu B."/>
        </authorList>
    </citation>
    <scope>NUCLEOTIDE SEQUENCE</scope>
    <source>
        <strain evidence="1">NM86_A22</strain>
    </source>
</reference>
<evidence type="ECO:0000313" key="2">
    <source>
        <dbReference type="Proteomes" id="UP000305401"/>
    </source>
</evidence>
<evidence type="ECO:0000313" key="1">
    <source>
        <dbReference type="EMBL" id="THG43022.1"/>
    </source>
</evidence>
<keyword evidence="2" id="KW-1185">Reference proteome</keyword>
<sequence>MAWIQLVHKRSWNSLICAHVKDTAATIRGMYSKILSDYPADVWDEDGVCRPEFRVYERSTNIRYIPGRDCRVTLGSAEKQDSVRGGDFAMAHLSEVAFWGDTTRHSPEGFVRAICGSIMREPFTLIVMESTANGTGNFFHAEWLRACSAGGSDKIPVFVPWYEIELYSKPVGDVEALWSSLDSYERGLWHKYGCTLEQIAWYREKRREYPTRQLMAAEYPTDDVEAFANTGSSVFPAECVAELAKGCMLPLCLSEVLCNSDDMWLRGQLQEIADDGRGTLSVWKLPDSGSENYRNRYVVAVDVGGRSDKSDYSVILVLDSSPCGGVPEVVAQWRGHCDHDILTKRAALMGRWYGEALLVVESNTLESSGSDGETGLSLLAELAENYPNMYHRECYDREYSADLPGIRVGFHTNRATKSLIITNLIAMVREGAYVERDAGMINELSVFEYKVNGSTGAKDGCHDDRLMTRAIALHVARRQCRQFPVMSGLKPRYLRW</sequence>
<gene>
    <name evidence="1" type="ORF">E5990_10575</name>
</gene>
<accession>A0AC61S2N8</accession>
<name>A0AC61S2N8_9BACT</name>
<dbReference type="Proteomes" id="UP000305401">
    <property type="component" value="Unassembled WGS sequence"/>
</dbReference>
<dbReference type="EMBL" id="SSTG01000202">
    <property type="protein sequence ID" value="THG43022.1"/>
    <property type="molecule type" value="Genomic_DNA"/>
</dbReference>
<proteinExistence type="predicted"/>
<organism evidence="1 2">
    <name type="scientific">Muribaculum caecicola</name>
    <dbReference type="NCBI Taxonomy" id="3038144"/>
    <lineage>
        <taxon>Bacteria</taxon>
        <taxon>Pseudomonadati</taxon>
        <taxon>Bacteroidota</taxon>
        <taxon>Bacteroidia</taxon>
        <taxon>Bacteroidales</taxon>
        <taxon>Muribaculaceae</taxon>
        <taxon>Muribaculum</taxon>
    </lineage>
</organism>
<protein>
    <submittedName>
        <fullName evidence="1">Uncharacterized protein</fullName>
    </submittedName>
</protein>
<comment type="caution">
    <text evidence="1">The sequence shown here is derived from an EMBL/GenBank/DDBJ whole genome shotgun (WGS) entry which is preliminary data.</text>
</comment>